<dbReference type="InterPro" id="IPR038332">
    <property type="entry name" value="PPE_sf"/>
</dbReference>
<dbReference type="InterPro" id="IPR021109">
    <property type="entry name" value="Peptidase_aspartic_dom_sf"/>
</dbReference>
<dbReference type="InterPro" id="IPR048996">
    <property type="entry name" value="PGRS_rpt"/>
</dbReference>
<dbReference type="InterPro" id="IPR048054">
    <property type="entry name" value="PecA_C"/>
</dbReference>
<name>A0A7I7YXR8_9MYCO</name>
<dbReference type="OrthoDB" id="5190013at2"/>
<keyword evidence="3" id="KW-1185">Reference proteome</keyword>
<reference evidence="2 3" key="1">
    <citation type="journal article" date="2019" name="Emerg. Microbes Infect.">
        <title>Comprehensive subspecies identification of 175 nontuberculous mycobacteria species based on 7547 genomic profiles.</title>
        <authorList>
            <person name="Matsumoto Y."/>
            <person name="Kinjo T."/>
            <person name="Motooka D."/>
            <person name="Nabeya D."/>
            <person name="Jung N."/>
            <person name="Uechi K."/>
            <person name="Horii T."/>
            <person name="Iida T."/>
            <person name="Fujita J."/>
            <person name="Nakamura S."/>
        </authorList>
    </citation>
    <scope>NUCLEOTIDE SEQUENCE [LARGE SCALE GENOMIC DNA]</scope>
    <source>
        <strain evidence="2 3">JCM 14742</strain>
    </source>
</reference>
<dbReference type="Pfam" id="PF00934">
    <property type="entry name" value="PE"/>
    <property type="match status" value="1"/>
</dbReference>
<dbReference type="Pfam" id="PF21526">
    <property type="entry name" value="PGRS"/>
    <property type="match status" value="1"/>
</dbReference>
<sequence length="478" mass="45591">MSFVLAAPEAMADAANRLAGIGSAISAANAAAAARTTGMLSAGADEVSSAVASVFSQYAKAFQSLTASATALHSQMVQTLTGGAGLYSAAEAANASPLQTLQQDVLGLINAPTNTLFGRPLIGNGANGTTNAQGVGTAGGPGGFLLGNGGNGGNSTATGAAGGAGGAGGFLSGVGGNGGTGGAGALGGAGGTGGLLGGAGGTGAAGPGTVPLTLQNGRLVATISIGSGPNAQVIVDTGSKGLIVPPQDVNLSSLGAATGSGQVTYGEPGNYLTEYYNTYSATVNFGNGMVTTPTSVAVVTSATSNGVPYAASQAPAILGIGVNSGGPVSTSPVTSLTGSYGQGVLLNEPNGTMTFGSNLFPSSGSVSGAPVTTVDVRIDGGTLTSTSGAFIDSGGLYGDVPTALNPPDIGGYVAPGTTISVYNTGGTLLYTTTTGVDQTVVVSSFAGGTFNTGLAPFLEDPIYLSYSPTGTGSIFFDT</sequence>
<evidence type="ECO:0000259" key="1">
    <source>
        <dbReference type="PROSITE" id="PS51767"/>
    </source>
</evidence>
<dbReference type="Pfam" id="PF20729">
    <property type="entry name" value="PE-PGRS_C"/>
    <property type="match status" value="1"/>
</dbReference>
<dbReference type="InterPro" id="IPR033121">
    <property type="entry name" value="PEPTIDASE_A1"/>
</dbReference>
<dbReference type="Gene3D" id="2.40.70.10">
    <property type="entry name" value="Acid Proteases"/>
    <property type="match status" value="1"/>
</dbReference>
<dbReference type="Gene3D" id="1.10.287.850">
    <property type="entry name" value="HP0062-like domain"/>
    <property type="match status" value="1"/>
</dbReference>
<dbReference type="Proteomes" id="UP000467105">
    <property type="component" value="Chromosome"/>
</dbReference>
<evidence type="ECO:0000313" key="3">
    <source>
        <dbReference type="Proteomes" id="UP000467105"/>
    </source>
</evidence>
<dbReference type="PROSITE" id="PS51767">
    <property type="entry name" value="PEPTIDASE_A1"/>
    <property type="match status" value="1"/>
</dbReference>
<dbReference type="SUPFAM" id="SSF140459">
    <property type="entry name" value="PE/PPE dimer-like"/>
    <property type="match status" value="1"/>
</dbReference>
<feature type="domain" description="Peptidase A1" evidence="1">
    <location>
        <begin position="219"/>
        <end position="478"/>
    </location>
</feature>
<proteinExistence type="predicted"/>
<dbReference type="InterPro" id="IPR000084">
    <property type="entry name" value="PE-PGRS_N"/>
</dbReference>
<dbReference type="SUPFAM" id="SSF50630">
    <property type="entry name" value="Acid proteases"/>
    <property type="match status" value="1"/>
</dbReference>
<accession>A0A7I7YXR8</accession>
<gene>
    <name evidence="2" type="ORF">MPRM_30450</name>
</gene>
<dbReference type="EMBL" id="AP022614">
    <property type="protein sequence ID" value="BBZ45764.1"/>
    <property type="molecule type" value="Genomic_DNA"/>
</dbReference>
<evidence type="ECO:0000313" key="2">
    <source>
        <dbReference type="EMBL" id="BBZ45764.1"/>
    </source>
</evidence>
<dbReference type="NCBIfam" id="NF038019">
    <property type="entry name" value="PE_process_PecA"/>
    <property type="match status" value="1"/>
</dbReference>
<dbReference type="AlphaFoldDB" id="A0A7I7YXR8"/>
<organism evidence="2 3">
    <name type="scientific">Mycobacterium parmense</name>
    <dbReference type="NCBI Taxonomy" id="185642"/>
    <lineage>
        <taxon>Bacteria</taxon>
        <taxon>Bacillati</taxon>
        <taxon>Actinomycetota</taxon>
        <taxon>Actinomycetes</taxon>
        <taxon>Mycobacteriales</taxon>
        <taxon>Mycobacteriaceae</taxon>
        <taxon>Mycobacterium</taxon>
        <taxon>Mycobacterium simiae complex</taxon>
    </lineage>
</organism>
<dbReference type="RefSeq" id="WP_085271983.1">
    <property type="nucleotide sequence ID" value="NZ_AP022614.1"/>
</dbReference>
<dbReference type="GO" id="GO:0004190">
    <property type="term" value="F:aspartic-type endopeptidase activity"/>
    <property type="evidence" value="ECO:0007669"/>
    <property type="project" value="InterPro"/>
</dbReference>
<protein>
    <recommendedName>
        <fullName evidence="1">Peptidase A1 domain-containing protein</fullName>
    </recommendedName>
</protein>